<dbReference type="AlphaFoldDB" id="A0ABD0UU93"/>
<organism evidence="3 4">
    <name type="scientific">Dendrobium thyrsiflorum</name>
    <name type="common">Pinecone-like raceme dendrobium</name>
    <name type="synonym">Orchid</name>
    <dbReference type="NCBI Taxonomy" id="117978"/>
    <lineage>
        <taxon>Eukaryota</taxon>
        <taxon>Viridiplantae</taxon>
        <taxon>Streptophyta</taxon>
        <taxon>Embryophyta</taxon>
        <taxon>Tracheophyta</taxon>
        <taxon>Spermatophyta</taxon>
        <taxon>Magnoliopsida</taxon>
        <taxon>Liliopsida</taxon>
        <taxon>Asparagales</taxon>
        <taxon>Orchidaceae</taxon>
        <taxon>Epidendroideae</taxon>
        <taxon>Malaxideae</taxon>
        <taxon>Dendrobiinae</taxon>
        <taxon>Dendrobium</taxon>
    </lineage>
</organism>
<evidence type="ECO:0000313" key="4">
    <source>
        <dbReference type="Proteomes" id="UP001552299"/>
    </source>
</evidence>
<evidence type="ECO:0000256" key="2">
    <source>
        <dbReference type="SAM" id="Phobius"/>
    </source>
</evidence>
<sequence>MVAQPKMETINGKGKGFTAAGGGRWPAAGDAAGGRLSVAQPKMETINGKGKGFTAAGGGRWPAAGDAAGGRLSVYGNECVKFSLLDLAVKAISTTGLNLKQMTIPVIFCVDGNLGYLMSLLLTILLFKKLWILLLLEGNKAAKCALGAGKSSQPDDFSIKFFQEISSKSPPLPPLPVPPQTTGPTPPLHKPPASLLPPIPINRRLLQGTPQRILPCSCMADPEVDNGFMYDSQGRVDILLSPFFDPNGEIEDTVDDYVDRILFQLTETIDEQRPAGQWRIVGRPLASSPPINFPLIKTIDVLTRH</sequence>
<evidence type="ECO:0000256" key="1">
    <source>
        <dbReference type="SAM" id="MobiDB-lite"/>
    </source>
</evidence>
<evidence type="ECO:0000313" key="3">
    <source>
        <dbReference type="EMBL" id="KAL0916413.1"/>
    </source>
</evidence>
<accession>A0ABD0UU93</accession>
<dbReference type="Proteomes" id="UP001552299">
    <property type="component" value="Unassembled WGS sequence"/>
</dbReference>
<keyword evidence="2" id="KW-0472">Membrane</keyword>
<keyword evidence="2" id="KW-1133">Transmembrane helix</keyword>
<feature type="region of interest" description="Disordered" evidence="1">
    <location>
        <begin position="168"/>
        <end position="193"/>
    </location>
</feature>
<comment type="caution">
    <text evidence="3">The sequence shown here is derived from an EMBL/GenBank/DDBJ whole genome shotgun (WGS) entry which is preliminary data.</text>
</comment>
<feature type="compositionally biased region" description="Pro residues" evidence="1">
    <location>
        <begin position="170"/>
        <end position="193"/>
    </location>
</feature>
<protein>
    <submittedName>
        <fullName evidence="3">Uncharacterized protein</fullName>
    </submittedName>
</protein>
<dbReference type="EMBL" id="JANQDX010000011">
    <property type="protein sequence ID" value="KAL0916413.1"/>
    <property type="molecule type" value="Genomic_DNA"/>
</dbReference>
<name>A0ABD0UU93_DENTH</name>
<keyword evidence="4" id="KW-1185">Reference proteome</keyword>
<reference evidence="3 4" key="1">
    <citation type="journal article" date="2024" name="Plant Biotechnol. J.">
        <title>Dendrobium thyrsiflorum genome and its molecular insights into genes involved in important horticultural traits.</title>
        <authorList>
            <person name="Chen B."/>
            <person name="Wang J.Y."/>
            <person name="Zheng P.J."/>
            <person name="Li K.L."/>
            <person name="Liang Y.M."/>
            <person name="Chen X.F."/>
            <person name="Zhang C."/>
            <person name="Zhao X."/>
            <person name="He X."/>
            <person name="Zhang G.Q."/>
            <person name="Liu Z.J."/>
            <person name="Xu Q."/>
        </authorList>
    </citation>
    <scope>NUCLEOTIDE SEQUENCE [LARGE SCALE GENOMIC DNA]</scope>
    <source>
        <strain evidence="3">GZMU011</strain>
    </source>
</reference>
<feature type="transmembrane region" description="Helical" evidence="2">
    <location>
        <begin position="114"/>
        <end position="136"/>
    </location>
</feature>
<keyword evidence="2" id="KW-0812">Transmembrane</keyword>
<gene>
    <name evidence="3" type="ORF">M5K25_013921</name>
</gene>
<proteinExistence type="predicted"/>